<evidence type="ECO:0000313" key="2">
    <source>
        <dbReference type="Proteomes" id="UP001359559"/>
    </source>
</evidence>
<name>A0AAN9EV70_CLITE</name>
<dbReference type="Proteomes" id="UP001359559">
    <property type="component" value="Unassembled WGS sequence"/>
</dbReference>
<comment type="caution">
    <text evidence="1">The sequence shown here is derived from an EMBL/GenBank/DDBJ whole genome shotgun (WGS) entry which is preliminary data.</text>
</comment>
<evidence type="ECO:0000313" key="1">
    <source>
        <dbReference type="EMBL" id="KAK7264377.1"/>
    </source>
</evidence>
<sequence>MLIVDEGNDEWLSECCVGKINDGLDLVAIREALVMEGSHDAKAVLIGDNMVLLKSDKWHENNYGEKELIAMLNEGIGLDNALSQCDTNPFIVFNSSGPLLGSDTLRLREDKIRNDDA</sequence>
<reference evidence="1 2" key="1">
    <citation type="submission" date="2024-01" db="EMBL/GenBank/DDBJ databases">
        <title>The genomes of 5 underutilized Papilionoideae crops provide insights into root nodulation and disease resistance.</title>
        <authorList>
            <person name="Yuan L."/>
        </authorList>
    </citation>
    <scope>NUCLEOTIDE SEQUENCE [LARGE SCALE GENOMIC DNA]</scope>
    <source>
        <strain evidence="1">LY-2023</strain>
        <tissue evidence="1">Leaf</tissue>
    </source>
</reference>
<dbReference type="AlphaFoldDB" id="A0AAN9EV70"/>
<gene>
    <name evidence="1" type="ORF">RJT34_31986</name>
</gene>
<proteinExistence type="predicted"/>
<keyword evidence="2" id="KW-1185">Reference proteome</keyword>
<organism evidence="1 2">
    <name type="scientific">Clitoria ternatea</name>
    <name type="common">Butterfly pea</name>
    <dbReference type="NCBI Taxonomy" id="43366"/>
    <lineage>
        <taxon>Eukaryota</taxon>
        <taxon>Viridiplantae</taxon>
        <taxon>Streptophyta</taxon>
        <taxon>Embryophyta</taxon>
        <taxon>Tracheophyta</taxon>
        <taxon>Spermatophyta</taxon>
        <taxon>Magnoliopsida</taxon>
        <taxon>eudicotyledons</taxon>
        <taxon>Gunneridae</taxon>
        <taxon>Pentapetalae</taxon>
        <taxon>rosids</taxon>
        <taxon>fabids</taxon>
        <taxon>Fabales</taxon>
        <taxon>Fabaceae</taxon>
        <taxon>Papilionoideae</taxon>
        <taxon>50 kb inversion clade</taxon>
        <taxon>NPAAA clade</taxon>
        <taxon>indigoferoid/millettioid clade</taxon>
        <taxon>Phaseoleae</taxon>
        <taxon>Clitoria</taxon>
    </lineage>
</organism>
<protein>
    <submittedName>
        <fullName evidence="1">Uncharacterized protein</fullName>
    </submittedName>
</protein>
<accession>A0AAN9EV70</accession>
<dbReference type="EMBL" id="JAYKXN010000008">
    <property type="protein sequence ID" value="KAK7264377.1"/>
    <property type="molecule type" value="Genomic_DNA"/>
</dbReference>